<dbReference type="KEGG" id="minf:MESINF_2256"/>
<organism evidence="2 3">
    <name type="scientific">Mesotoga infera</name>
    <dbReference type="NCBI Taxonomy" id="1236046"/>
    <lineage>
        <taxon>Bacteria</taxon>
        <taxon>Thermotogati</taxon>
        <taxon>Thermotogota</taxon>
        <taxon>Thermotogae</taxon>
        <taxon>Kosmotogales</taxon>
        <taxon>Kosmotogaceae</taxon>
        <taxon>Mesotoga</taxon>
    </lineage>
</organism>
<evidence type="ECO:0000313" key="3">
    <source>
        <dbReference type="Proteomes" id="UP000250796"/>
    </source>
</evidence>
<reference evidence="2 3" key="1">
    <citation type="submission" date="2017-01" db="EMBL/GenBank/DDBJ databases">
        <authorList>
            <person name="Erauso G."/>
        </authorList>
    </citation>
    <scope>NUCLEOTIDE SEQUENCE [LARGE SCALE GENOMIC DNA]</scope>
    <source>
        <strain evidence="2">MESINF1</strain>
    </source>
</reference>
<evidence type="ECO:0000256" key="1">
    <source>
        <dbReference type="SAM" id="Phobius"/>
    </source>
</evidence>
<feature type="transmembrane region" description="Helical" evidence="1">
    <location>
        <begin position="12"/>
        <end position="36"/>
    </location>
</feature>
<keyword evidence="1" id="KW-1133">Transmembrane helix</keyword>
<dbReference type="RefSeq" id="WP_169699815.1">
    <property type="nucleotide sequence ID" value="NZ_LS974202.1"/>
</dbReference>
<evidence type="ECO:0000313" key="2">
    <source>
        <dbReference type="EMBL" id="SSC13696.1"/>
    </source>
</evidence>
<keyword evidence="3" id="KW-1185">Reference proteome</keyword>
<dbReference type="InterPro" id="IPR032820">
    <property type="entry name" value="ATPase_put"/>
</dbReference>
<protein>
    <recommendedName>
        <fullName evidence="4">AtpZ/AtpI family protein</fullName>
    </recommendedName>
</protein>
<proteinExistence type="predicted"/>
<name>A0A7Z7LGJ8_9BACT</name>
<dbReference type="Pfam" id="PF09527">
    <property type="entry name" value="ATPase_gene1"/>
    <property type="match status" value="1"/>
</dbReference>
<feature type="transmembrane region" description="Helical" evidence="1">
    <location>
        <begin position="42"/>
        <end position="66"/>
    </location>
</feature>
<evidence type="ECO:0008006" key="4">
    <source>
        <dbReference type="Google" id="ProtNLM"/>
    </source>
</evidence>
<sequence length="92" mass="10301">MSRKKTNWGAISSLYQFAIIIITNILVSGGIGYLLYRFACMAKIWISFFLLFGAFSGIYNGIKYLLKEAERYDRNKNLDDKDSGNNGASDAG</sequence>
<gene>
    <name evidence="2" type="ORF">MESINF_2256</name>
</gene>
<dbReference type="Proteomes" id="UP000250796">
    <property type="component" value="Chromosome MESINF"/>
</dbReference>
<accession>A0A7Z7LGJ8</accession>
<dbReference type="AlphaFoldDB" id="A0A7Z7LGJ8"/>
<dbReference type="EMBL" id="LS974202">
    <property type="protein sequence ID" value="SSC13696.1"/>
    <property type="molecule type" value="Genomic_DNA"/>
</dbReference>
<keyword evidence="1" id="KW-0812">Transmembrane</keyword>
<keyword evidence="1" id="KW-0472">Membrane</keyword>